<dbReference type="PANTHER" id="PTHR42923">
    <property type="entry name" value="PROTOPORPHYRINOGEN OXIDASE"/>
    <property type="match status" value="1"/>
</dbReference>
<evidence type="ECO:0000259" key="7">
    <source>
        <dbReference type="Pfam" id="PF01593"/>
    </source>
</evidence>
<keyword evidence="4 6" id="KW-0560">Oxidoreductase</keyword>
<dbReference type="InterPro" id="IPR004572">
    <property type="entry name" value="Protoporphyrinogen_oxidase"/>
</dbReference>
<dbReference type="Gene3D" id="3.50.50.60">
    <property type="entry name" value="FAD/NAD(P)-binding domain"/>
    <property type="match status" value="1"/>
</dbReference>
<feature type="domain" description="Amine oxidase" evidence="7">
    <location>
        <begin position="6"/>
        <end position="463"/>
    </location>
</feature>
<dbReference type="Gene3D" id="1.10.3110.10">
    <property type="entry name" value="protoporphyrinogen ix oxidase, domain 3"/>
    <property type="match status" value="1"/>
</dbReference>
<proteinExistence type="inferred from homology"/>
<dbReference type="EMBL" id="VGLS01000007">
    <property type="protein sequence ID" value="MBM3222288.1"/>
    <property type="molecule type" value="Genomic_DNA"/>
</dbReference>
<sequence>MVGGGITGLTTAYRLTQIANRQAQPFDVLLLEASGRLGGVIGTMQQDGLLLEQGPDCFLAAKPWGVRLCEELGLQDELISTTTQHRQSFIVRAGRLLPVPQGFYLMAPGSWRSFLTTPIFSWPGKLRMALDLVLPRRTDPRDESLAQFVTRRLGREALERMAQPMVGGIYTADPQYLSMRATMPQFLDMEQQHGSVIRALLRRQPQTHPTAQGTSGARYGLFVSLRRGIQTLVDTLLERLPPETVRLHTPVQHVQRLPETGRWVVHLAEQPGLEADAVCLCLPAPQAGQMLHAVDATLAAGLQAMRYASSATVNIVCRRDQIAHPLDGIGFVVPAIEQRSLIACSFSSVKFAGRAPQGQVLLRAFVGGALHPQQLACSDAAMQQAVLQDLRTLLGMTGEPLSMRTARHLEAMPQYHVGHLERVAHLQTLLAAWPGLVLAGNAYHGVGIPDCIHDAERAAETVLSTLASSL</sequence>
<dbReference type="AlphaFoldDB" id="A0A937VWG3"/>
<dbReference type="PANTHER" id="PTHR42923:SF3">
    <property type="entry name" value="PROTOPORPHYRINOGEN OXIDASE"/>
    <property type="match status" value="1"/>
</dbReference>
<dbReference type="Proteomes" id="UP000712673">
    <property type="component" value="Unassembled WGS sequence"/>
</dbReference>
<dbReference type="InterPro" id="IPR036188">
    <property type="entry name" value="FAD/NAD-bd_sf"/>
</dbReference>
<dbReference type="Pfam" id="PF01593">
    <property type="entry name" value="Amino_oxidase"/>
    <property type="match status" value="1"/>
</dbReference>
<dbReference type="NCBIfam" id="TIGR00562">
    <property type="entry name" value="proto_IX_ox"/>
    <property type="match status" value="1"/>
</dbReference>
<organism evidence="8 9">
    <name type="scientific">Tectimicrobiota bacterium</name>
    <dbReference type="NCBI Taxonomy" id="2528274"/>
    <lineage>
        <taxon>Bacteria</taxon>
        <taxon>Pseudomonadati</taxon>
        <taxon>Nitrospinota/Tectimicrobiota group</taxon>
        <taxon>Candidatus Tectimicrobiota</taxon>
    </lineage>
</organism>
<name>A0A937VWG3_UNCTE</name>
<keyword evidence="6" id="KW-0963">Cytoplasm</keyword>
<comment type="cofactor">
    <cofactor evidence="1 6">
        <name>FAD</name>
        <dbReference type="ChEBI" id="CHEBI:57692"/>
    </cofactor>
</comment>
<dbReference type="GO" id="GO:0006783">
    <property type="term" value="P:heme biosynthetic process"/>
    <property type="evidence" value="ECO:0007669"/>
    <property type="project" value="UniProtKB-UniRule"/>
</dbReference>
<evidence type="ECO:0000256" key="6">
    <source>
        <dbReference type="RuleBase" id="RU364052"/>
    </source>
</evidence>
<comment type="function">
    <text evidence="6">Involved in coproporphyrin-dependent heme b biosynthesis. Catalyzes the oxidation of coproporphyrinogen III to coproporphyrin III.</text>
</comment>
<evidence type="ECO:0000313" key="9">
    <source>
        <dbReference type="Proteomes" id="UP000712673"/>
    </source>
</evidence>
<dbReference type="InterPro" id="IPR002937">
    <property type="entry name" value="Amino_oxidase"/>
</dbReference>
<dbReference type="GO" id="GO:0004729">
    <property type="term" value="F:oxygen-dependent protoporphyrinogen oxidase activity"/>
    <property type="evidence" value="ECO:0007669"/>
    <property type="project" value="UniProtKB-UniRule"/>
</dbReference>
<evidence type="ECO:0000256" key="4">
    <source>
        <dbReference type="ARBA" id="ARBA00023002"/>
    </source>
</evidence>
<keyword evidence="5 6" id="KW-0350">Heme biosynthesis</keyword>
<dbReference type="EC" id="1.3.3.15" evidence="6"/>
<comment type="subcellular location">
    <subcellularLocation>
        <location evidence="6">Cytoplasm</location>
    </subcellularLocation>
</comment>
<accession>A0A937VWG3</accession>
<evidence type="ECO:0000313" key="8">
    <source>
        <dbReference type="EMBL" id="MBM3222288.1"/>
    </source>
</evidence>
<dbReference type="InterPro" id="IPR050464">
    <property type="entry name" value="Zeta_carotene_desat/Oxidored"/>
</dbReference>
<keyword evidence="2 6" id="KW-0285">Flavoprotein</keyword>
<dbReference type="Gene3D" id="3.90.660.20">
    <property type="entry name" value="Protoporphyrinogen oxidase, mitochondrial, domain 2"/>
    <property type="match status" value="1"/>
</dbReference>
<gene>
    <name evidence="8" type="primary">hemG</name>
    <name evidence="8" type="ORF">FJZ47_00580</name>
</gene>
<comment type="catalytic activity">
    <reaction evidence="6">
        <text>coproporphyrinogen III + 3 O2 = coproporphyrin III + 3 H2O2</text>
        <dbReference type="Rhea" id="RHEA:43436"/>
        <dbReference type="ChEBI" id="CHEBI:15379"/>
        <dbReference type="ChEBI" id="CHEBI:16240"/>
        <dbReference type="ChEBI" id="CHEBI:57309"/>
        <dbReference type="ChEBI" id="CHEBI:131725"/>
        <dbReference type="EC" id="1.3.3.15"/>
    </reaction>
</comment>
<evidence type="ECO:0000256" key="5">
    <source>
        <dbReference type="ARBA" id="ARBA00023133"/>
    </source>
</evidence>
<comment type="pathway">
    <text evidence="6">Porphyrin-containing compound metabolism; protoheme biosynthesis.</text>
</comment>
<evidence type="ECO:0000256" key="1">
    <source>
        <dbReference type="ARBA" id="ARBA00001974"/>
    </source>
</evidence>
<evidence type="ECO:0000256" key="3">
    <source>
        <dbReference type="ARBA" id="ARBA00022827"/>
    </source>
</evidence>
<comment type="caution">
    <text evidence="8">The sequence shown here is derived from an EMBL/GenBank/DDBJ whole genome shotgun (WGS) entry which is preliminary data.</text>
</comment>
<comment type="similarity">
    <text evidence="6">Belongs to the protoporphyrinogen/coproporphyrinogen oxidase family. Coproporphyrinogen III oxidase subfamily.</text>
</comment>
<dbReference type="SUPFAM" id="SSF51905">
    <property type="entry name" value="FAD/NAD(P)-binding domain"/>
    <property type="match status" value="1"/>
</dbReference>
<reference evidence="8" key="1">
    <citation type="submission" date="2019-03" db="EMBL/GenBank/DDBJ databases">
        <title>Lake Tanganyika Metagenome-Assembled Genomes (MAGs).</title>
        <authorList>
            <person name="Tran P."/>
        </authorList>
    </citation>
    <scope>NUCLEOTIDE SEQUENCE</scope>
    <source>
        <strain evidence="8">K_DeepCast_65m_m2_066</strain>
    </source>
</reference>
<protein>
    <recommendedName>
        <fullName evidence="6">Coproporphyrinogen III oxidase</fullName>
        <ecNumber evidence="6">1.3.3.15</ecNumber>
    </recommendedName>
</protein>
<dbReference type="SUPFAM" id="SSF54373">
    <property type="entry name" value="FAD-linked reductases, C-terminal domain"/>
    <property type="match status" value="1"/>
</dbReference>
<keyword evidence="3 6" id="KW-0274">FAD</keyword>
<evidence type="ECO:0000256" key="2">
    <source>
        <dbReference type="ARBA" id="ARBA00022630"/>
    </source>
</evidence>
<dbReference type="GO" id="GO:0005737">
    <property type="term" value="C:cytoplasm"/>
    <property type="evidence" value="ECO:0007669"/>
    <property type="project" value="UniProtKB-SubCell"/>
</dbReference>